<evidence type="ECO:0000256" key="1">
    <source>
        <dbReference type="SAM" id="MobiDB-lite"/>
    </source>
</evidence>
<dbReference type="RefSeq" id="WP_090272432.1">
    <property type="nucleotide sequence ID" value="NZ_LT629748.1"/>
</dbReference>
<dbReference type="AlphaFoldDB" id="A0A1H1PAC7"/>
<dbReference type="EMBL" id="LT629748">
    <property type="protein sequence ID" value="SDS08107.1"/>
    <property type="molecule type" value="Genomic_DNA"/>
</dbReference>
<dbReference type="STRING" id="797277.SAMN05216198_1131"/>
<evidence type="ECO:0000313" key="3">
    <source>
        <dbReference type="EMBL" id="SDS08107.1"/>
    </source>
</evidence>
<gene>
    <name evidence="3" type="ORF">SAMN05216198_1131</name>
</gene>
<dbReference type="Proteomes" id="UP000243426">
    <property type="component" value="Chromosome I"/>
</dbReference>
<feature type="region of interest" description="Disordered" evidence="1">
    <location>
        <begin position="35"/>
        <end position="58"/>
    </location>
</feature>
<keyword evidence="4" id="KW-1185">Reference proteome</keyword>
<reference evidence="4" key="1">
    <citation type="submission" date="2016-10" db="EMBL/GenBank/DDBJ databases">
        <authorList>
            <person name="Varghese N."/>
            <person name="Submissions S."/>
        </authorList>
    </citation>
    <scope>NUCLEOTIDE SEQUENCE [LARGE SCALE GENOMIC DNA]</scope>
    <source>
        <strain evidence="4">2SM5</strain>
    </source>
</reference>
<organism evidence="3 4">
    <name type="scientific">Halopseudomonas litoralis</name>
    <dbReference type="NCBI Taxonomy" id="797277"/>
    <lineage>
        <taxon>Bacteria</taxon>
        <taxon>Pseudomonadati</taxon>
        <taxon>Pseudomonadota</taxon>
        <taxon>Gammaproteobacteria</taxon>
        <taxon>Pseudomonadales</taxon>
        <taxon>Pseudomonadaceae</taxon>
        <taxon>Halopseudomonas</taxon>
    </lineage>
</organism>
<evidence type="ECO:0008006" key="5">
    <source>
        <dbReference type="Google" id="ProtNLM"/>
    </source>
</evidence>
<dbReference type="InterPro" id="IPR021550">
    <property type="entry name" value="DUF2897"/>
</dbReference>
<accession>A0A1H1PAC7</accession>
<keyword evidence="2" id="KW-0472">Membrane</keyword>
<name>A0A1H1PAC7_9GAMM</name>
<feature type="compositionally biased region" description="Basic and acidic residues" evidence="1">
    <location>
        <begin position="36"/>
        <end position="58"/>
    </location>
</feature>
<keyword evidence="2" id="KW-0812">Transmembrane</keyword>
<sequence length="58" mass="6782">MSGIGWFFIIIILATVIGGLYMLRKTANKMPIGDEQMERIKERQAELEAQERREKQQD</sequence>
<dbReference type="Pfam" id="PF11446">
    <property type="entry name" value="DUF2897"/>
    <property type="match status" value="1"/>
</dbReference>
<keyword evidence="2" id="KW-1133">Transmembrane helix</keyword>
<dbReference type="OrthoDB" id="6184284at2"/>
<evidence type="ECO:0000313" key="4">
    <source>
        <dbReference type="Proteomes" id="UP000243426"/>
    </source>
</evidence>
<proteinExistence type="predicted"/>
<feature type="transmembrane region" description="Helical" evidence="2">
    <location>
        <begin position="6"/>
        <end position="23"/>
    </location>
</feature>
<protein>
    <recommendedName>
        <fullName evidence="5">DUF2897 domain-containing protein</fullName>
    </recommendedName>
</protein>
<evidence type="ECO:0000256" key="2">
    <source>
        <dbReference type="SAM" id="Phobius"/>
    </source>
</evidence>